<name>A0ACA9NM66_9GLOM</name>
<reference evidence="1" key="1">
    <citation type="submission" date="2021-06" db="EMBL/GenBank/DDBJ databases">
        <authorList>
            <person name="Kallberg Y."/>
            <person name="Tangrot J."/>
            <person name="Rosling A."/>
        </authorList>
    </citation>
    <scope>NUCLEOTIDE SEQUENCE</scope>
    <source>
        <strain evidence="1">MA461A</strain>
    </source>
</reference>
<feature type="non-terminal residue" evidence="1">
    <location>
        <position position="1"/>
    </location>
</feature>
<accession>A0ACA9NM66</accession>
<proteinExistence type="predicted"/>
<gene>
    <name evidence="1" type="ORF">RPERSI_LOCUS8208</name>
</gene>
<dbReference type="EMBL" id="CAJVQC010014666">
    <property type="protein sequence ID" value="CAG8659364.1"/>
    <property type="molecule type" value="Genomic_DNA"/>
</dbReference>
<evidence type="ECO:0000313" key="2">
    <source>
        <dbReference type="Proteomes" id="UP000789920"/>
    </source>
</evidence>
<comment type="caution">
    <text evidence="1">The sequence shown here is derived from an EMBL/GenBank/DDBJ whole genome shotgun (WGS) entry which is preliminary data.</text>
</comment>
<protein>
    <submittedName>
        <fullName evidence="1">25979_t:CDS:1</fullName>
    </submittedName>
</protein>
<dbReference type="Proteomes" id="UP000789920">
    <property type="component" value="Unassembled WGS sequence"/>
</dbReference>
<sequence length="116" mass="13767">NQQDKRKNLLVSIQKDSNNFSVVDNEEELKSFKLIQGNFDYKFRTGVSVTRKDICRFFYEKKRLSITSYFIRNQKGKKIKISENLSPSTELENEVMRPYITTSNLSLFKKNEKEIE</sequence>
<organism evidence="1 2">
    <name type="scientific">Racocetra persica</name>
    <dbReference type="NCBI Taxonomy" id="160502"/>
    <lineage>
        <taxon>Eukaryota</taxon>
        <taxon>Fungi</taxon>
        <taxon>Fungi incertae sedis</taxon>
        <taxon>Mucoromycota</taxon>
        <taxon>Glomeromycotina</taxon>
        <taxon>Glomeromycetes</taxon>
        <taxon>Diversisporales</taxon>
        <taxon>Gigasporaceae</taxon>
        <taxon>Racocetra</taxon>
    </lineage>
</organism>
<keyword evidence="2" id="KW-1185">Reference proteome</keyword>
<evidence type="ECO:0000313" key="1">
    <source>
        <dbReference type="EMBL" id="CAG8659364.1"/>
    </source>
</evidence>